<comment type="function">
    <text evidence="1">Catalyzes the phosphorylation of riboflavin to FMN followed by the adenylation of FMN to FAD.</text>
</comment>
<dbReference type="GO" id="GO:0003919">
    <property type="term" value="F:FMN adenylyltransferase activity"/>
    <property type="evidence" value="ECO:0007669"/>
    <property type="project" value="UniProtKB-UniRule"/>
</dbReference>
<keyword evidence="9 15" id="KW-0418">Kinase</keyword>
<dbReference type="SUPFAM" id="SSF52374">
    <property type="entry name" value="Nucleotidylyl transferase"/>
    <property type="match status" value="1"/>
</dbReference>
<comment type="pathway">
    <text evidence="2 15">Cofactor biosynthesis; FAD biosynthesis; FAD from FMN: step 1/1.</text>
</comment>
<dbReference type="InterPro" id="IPR002606">
    <property type="entry name" value="Riboflavin_kinase_bac"/>
</dbReference>
<accession>F2JXV0</accession>
<comment type="catalytic activity">
    <reaction evidence="14 15">
        <text>FMN + ATP + H(+) = FAD + diphosphate</text>
        <dbReference type="Rhea" id="RHEA:17237"/>
        <dbReference type="ChEBI" id="CHEBI:15378"/>
        <dbReference type="ChEBI" id="CHEBI:30616"/>
        <dbReference type="ChEBI" id="CHEBI:33019"/>
        <dbReference type="ChEBI" id="CHEBI:57692"/>
        <dbReference type="ChEBI" id="CHEBI:58210"/>
        <dbReference type="EC" id="2.7.7.2"/>
    </reaction>
</comment>
<dbReference type="EC" id="2.7.1.26" evidence="15"/>
<dbReference type="Pfam" id="PF01687">
    <property type="entry name" value="Flavokinase"/>
    <property type="match status" value="1"/>
</dbReference>
<keyword evidence="7 15" id="KW-0548">Nucleotidyltransferase</keyword>
<dbReference type="FunFam" id="3.40.50.620:FF:000021">
    <property type="entry name" value="Riboflavin biosynthesis protein"/>
    <property type="match status" value="1"/>
</dbReference>
<dbReference type="SUPFAM" id="SSF82114">
    <property type="entry name" value="Riboflavin kinase-like"/>
    <property type="match status" value="1"/>
</dbReference>
<dbReference type="AlphaFoldDB" id="F2JXV0"/>
<comment type="similarity">
    <text evidence="15">Belongs to the ribF family.</text>
</comment>
<evidence type="ECO:0000256" key="15">
    <source>
        <dbReference type="PIRNR" id="PIRNR004491"/>
    </source>
</evidence>
<protein>
    <recommendedName>
        <fullName evidence="15">Riboflavin biosynthesis protein</fullName>
    </recommendedName>
    <domain>
        <recommendedName>
            <fullName evidence="15">Riboflavin kinase</fullName>
            <ecNumber evidence="15">2.7.1.26</ecNumber>
        </recommendedName>
        <alternativeName>
            <fullName evidence="15">Flavokinase</fullName>
        </alternativeName>
    </domain>
    <domain>
        <recommendedName>
            <fullName evidence="15">FMN adenylyltransferase</fullName>
            <ecNumber evidence="15">2.7.7.2</ecNumber>
        </recommendedName>
        <alternativeName>
            <fullName evidence="15">FAD pyrophosphorylase</fullName>
        </alternativeName>
        <alternativeName>
            <fullName evidence="15">FAD synthase</fullName>
        </alternativeName>
    </domain>
</protein>
<feature type="domain" description="Riboflavin kinase" evidence="16">
    <location>
        <begin position="184"/>
        <end position="307"/>
    </location>
</feature>
<dbReference type="GO" id="GO:0008531">
    <property type="term" value="F:riboflavin kinase activity"/>
    <property type="evidence" value="ECO:0007669"/>
    <property type="project" value="UniProtKB-UniRule"/>
</dbReference>
<name>F2JXV0_MARM1</name>
<sequence>MELIRGIHNIRSKHQHGVLTIGNFDGVHLGHQTILSRVKSLAKQYQSPAGVMIFEPQPREFFAPESAPGRITRMRDKIELLQQQGIDYVLCLPFNNKLRNLDASEFCNLILKEGLHIRHLVVGDDFRFGCDRQGDFEYLSRFGELSEFDVESTSSVLSQNNERISSTLVRQQLESGRFDDALRSMGHSLVMSGRVIGGKQLGRTIGFPTANVHLKGCEPALRGVYAVSFFVDGQQYQGVANIGVRPTVDGKYPLLEVHVFDFDGDLYHKYVSVEFNCFIRPERKMSGLDELEKQIQCDKEEALRFFRNL</sequence>
<proteinExistence type="inferred from homology"/>
<dbReference type="STRING" id="717774.Marme_0296"/>
<evidence type="ECO:0000256" key="5">
    <source>
        <dbReference type="ARBA" id="ARBA00022643"/>
    </source>
</evidence>
<dbReference type="InterPro" id="IPR015864">
    <property type="entry name" value="FAD_synthase"/>
</dbReference>
<dbReference type="PANTHER" id="PTHR22749">
    <property type="entry name" value="RIBOFLAVIN KINASE/FMN ADENYLYLTRANSFERASE"/>
    <property type="match status" value="1"/>
</dbReference>
<dbReference type="NCBIfam" id="NF004160">
    <property type="entry name" value="PRK05627.1-3"/>
    <property type="match status" value="1"/>
</dbReference>
<evidence type="ECO:0000256" key="8">
    <source>
        <dbReference type="ARBA" id="ARBA00022741"/>
    </source>
</evidence>
<dbReference type="GO" id="GO:0009231">
    <property type="term" value="P:riboflavin biosynthetic process"/>
    <property type="evidence" value="ECO:0007669"/>
    <property type="project" value="InterPro"/>
</dbReference>
<evidence type="ECO:0000256" key="1">
    <source>
        <dbReference type="ARBA" id="ARBA00002121"/>
    </source>
</evidence>
<dbReference type="UniPathway" id="UPA00276">
    <property type="reaction ID" value="UER00406"/>
</dbReference>
<evidence type="ECO:0000259" key="16">
    <source>
        <dbReference type="SMART" id="SM00904"/>
    </source>
</evidence>
<dbReference type="RefSeq" id="WP_013659505.1">
    <property type="nucleotide sequence ID" value="NC_015276.1"/>
</dbReference>
<evidence type="ECO:0000256" key="3">
    <source>
        <dbReference type="ARBA" id="ARBA00005201"/>
    </source>
</evidence>
<keyword evidence="4 15" id="KW-0285">Flavoprotein</keyword>
<evidence type="ECO:0000256" key="2">
    <source>
        <dbReference type="ARBA" id="ARBA00004726"/>
    </source>
</evidence>
<keyword evidence="18" id="KW-1185">Reference proteome</keyword>
<dbReference type="InterPro" id="IPR023465">
    <property type="entry name" value="Riboflavin_kinase_dom_sf"/>
</dbReference>
<keyword evidence="5 15" id="KW-0288">FMN</keyword>
<evidence type="ECO:0000256" key="9">
    <source>
        <dbReference type="ARBA" id="ARBA00022777"/>
    </source>
</evidence>
<dbReference type="GO" id="GO:0005524">
    <property type="term" value="F:ATP binding"/>
    <property type="evidence" value="ECO:0007669"/>
    <property type="project" value="UniProtKB-UniRule"/>
</dbReference>
<dbReference type="Proteomes" id="UP000001062">
    <property type="component" value="Chromosome"/>
</dbReference>
<evidence type="ECO:0000313" key="17">
    <source>
        <dbReference type="EMBL" id="ADZ89599.1"/>
    </source>
</evidence>
<dbReference type="Gene3D" id="3.40.50.620">
    <property type="entry name" value="HUPs"/>
    <property type="match status" value="1"/>
</dbReference>
<dbReference type="UniPathway" id="UPA00277">
    <property type="reaction ID" value="UER00407"/>
</dbReference>
<dbReference type="PANTHER" id="PTHR22749:SF6">
    <property type="entry name" value="RIBOFLAVIN KINASE"/>
    <property type="match status" value="1"/>
</dbReference>
<evidence type="ECO:0000256" key="12">
    <source>
        <dbReference type="ARBA" id="ARBA00023268"/>
    </source>
</evidence>
<evidence type="ECO:0000256" key="11">
    <source>
        <dbReference type="ARBA" id="ARBA00022840"/>
    </source>
</evidence>
<keyword evidence="11 15" id="KW-0067">ATP-binding</keyword>
<keyword evidence="6 15" id="KW-0808">Transferase</keyword>
<dbReference type="EC" id="2.7.7.2" evidence="15"/>
<dbReference type="InterPro" id="IPR015865">
    <property type="entry name" value="Riboflavin_kinase_bac/euk"/>
</dbReference>
<reference evidence="17 18" key="1">
    <citation type="journal article" date="2012" name="Stand. Genomic Sci.">
        <title>Complete genome sequence of the melanogenic marine bacterium Marinomonas mediterranea type strain (MMB-1(T)).</title>
        <authorList>
            <person name="Lucas-Elio P."/>
            <person name="Goodwin L."/>
            <person name="Woyke T."/>
            <person name="Pitluck S."/>
            <person name="Nolan M."/>
            <person name="Kyrpides N.C."/>
            <person name="Detter J.C."/>
            <person name="Copeland A."/>
            <person name="Teshima H."/>
            <person name="Bruce D."/>
            <person name="Detter C."/>
            <person name="Tapia R."/>
            <person name="Han S."/>
            <person name="Land M.L."/>
            <person name="Ivanova N."/>
            <person name="Mikhailova N."/>
            <person name="Johnston A.W."/>
            <person name="Sanchez-Amat A."/>
        </authorList>
    </citation>
    <scope>NUCLEOTIDE SEQUENCE [LARGE SCALE GENOMIC DNA]</scope>
    <source>
        <strain evidence="18">ATCC 700492 / JCM 21426 / NBRC 103028 / MMB-1</strain>
    </source>
</reference>
<dbReference type="NCBIfam" id="NF004159">
    <property type="entry name" value="PRK05627.1-2"/>
    <property type="match status" value="1"/>
</dbReference>
<comment type="pathway">
    <text evidence="3 15">Cofactor biosynthesis; FMN biosynthesis; FMN from riboflavin (ATP route): step 1/1.</text>
</comment>
<evidence type="ECO:0000256" key="6">
    <source>
        <dbReference type="ARBA" id="ARBA00022679"/>
    </source>
</evidence>
<keyword evidence="10 15" id="KW-0274">FAD</keyword>
<evidence type="ECO:0000313" key="18">
    <source>
        <dbReference type="Proteomes" id="UP000001062"/>
    </source>
</evidence>
<dbReference type="Gene3D" id="2.40.30.30">
    <property type="entry name" value="Riboflavin kinase-like"/>
    <property type="match status" value="1"/>
</dbReference>
<dbReference type="NCBIfam" id="NF004163">
    <property type="entry name" value="PRK05627.1-6"/>
    <property type="match status" value="1"/>
</dbReference>
<dbReference type="InterPro" id="IPR014729">
    <property type="entry name" value="Rossmann-like_a/b/a_fold"/>
</dbReference>
<gene>
    <name evidence="17" type="ordered locus">Marme_0296</name>
</gene>
<dbReference type="GO" id="GO:0009398">
    <property type="term" value="P:FMN biosynthetic process"/>
    <property type="evidence" value="ECO:0007669"/>
    <property type="project" value="UniProtKB-UniRule"/>
</dbReference>
<dbReference type="CDD" id="cd02064">
    <property type="entry name" value="FAD_synthetase_N"/>
    <property type="match status" value="1"/>
</dbReference>
<dbReference type="NCBIfam" id="NF004162">
    <property type="entry name" value="PRK05627.1-5"/>
    <property type="match status" value="1"/>
</dbReference>
<dbReference type="NCBIfam" id="TIGR00083">
    <property type="entry name" value="ribF"/>
    <property type="match status" value="1"/>
</dbReference>
<dbReference type="GO" id="GO:0006747">
    <property type="term" value="P:FAD biosynthetic process"/>
    <property type="evidence" value="ECO:0007669"/>
    <property type="project" value="UniProtKB-UniRule"/>
</dbReference>
<dbReference type="HOGENOM" id="CLU_048437_0_2_6"/>
<keyword evidence="8 15" id="KW-0547">Nucleotide-binding</keyword>
<dbReference type="KEGG" id="mme:Marme_0296"/>
<evidence type="ECO:0000256" key="7">
    <source>
        <dbReference type="ARBA" id="ARBA00022695"/>
    </source>
</evidence>
<dbReference type="OrthoDB" id="9803667at2"/>
<organism evidence="17 18">
    <name type="scientific">Marinomonas mediterranea (strain ATCC 700492 / JCM 21426 / NBRC 103028 / MMB-1)</name>
    <dbReference type="NCBI Taxonomy" id="717774"/>
    <lineage>
        <taxon>Bacteria</taxon>
        <taxon>Pseudomonadati</taxon>
        <taxon>Pseudomonadota</taxon>
        <taxon>Gammaproteobacteria</taxon>
        <taxon>Oceanospirillales</taxon>
        <taxon>Oceanospirillaceae</taxon>
        <taxon>Marinomonas</taxon>
    </lineage>
</organism>
<dbReference type="SMART" id="SM00904">
    <property type="entry name" value="Flavokinase"/>
    <property type="match status" value="1"/>
</dbReference>
<comment type="catalytic activity">
    <reaction evidence="13 15">
        <text>riboflavin + ATP = FMN + ADP + H(+)</text>
        <dbReference type="Rhea" id="RHEA:14357"/>
        <dbReference type="ChEBI" id="CHEBI:15378"/>
        <dbReference type="ChEBI" id="CHEBI:30616"/>
        <dbReference type="ChEBI" id="CHEBI:57986"/>
        <dbReference type="ChEBI" id="CHEBI:58210"/>
        <dbReference type="ChEBI" id="CHEBI:456216"/>
        <dbReference type="EC" id="2.7.1.26"/>
    </reaction>
</comment>
<evidence type="ECO:0000256" key="4">
    <source>
        <dbReference type="ARBA" id="ARBA00022630"/>
    </source>
</evidence>
<evidence type="ECO:0000256" key="10">
    <source>
        <dbReference type="ARBA" id="ARBA00022827"/>
    </source>
</evidence>
<dbReference type="eggNOG" id="COG0196">
    <property type="taxonomic scope" value="Bacteria"/>
</dbReference>
<dbReference type="PATRIC" id="fig|717774.3.peg.304"/>
<keyword evidence="12" id="KW-0511">Multifunctional enzyme</keyword>
<dbReference type="Pfam" id="PF06574">
    <property type="entry name" value="FAD_syn"/>
    <property type="match status" value="1"/>
</dbReference>
<dbReference type="EMBL" id="CP002583">
    <property type="protein sequence ID" value="ADZ89599.1"/>
    <property type="molecule type" value="Genomic_DNA"/>
</dbReference>
<evidence type="ECO:0000256" key="14">
    <source>
        <dbReference type="ARBA" id="ARBA00049494"/>
    </source>
</evidence>
<dbReference type="PIRSF" id="PIRSF004491">
    <property type="entry name" value="FAD_Synth"/>
    <property type="match status" value="1"/>
</dbReference>
<evidence type="ECO:0000256" key="13">
    <source>
        <dbReference type="ARBA" id="ARBA00047880"/>
    </source>
</evidence>
<dbReference type="InterPro" id="IPR023468">
    <property type="entry name" value="Riboflavin_kinase"/>
</dbReference>